<feature type="domain" description="CCHC-type" evidence="3">
    <location>
        <begin position="330"/>
        <end position="345"/>
    </location>
</feature>
<dbReference type="GO" id="GO:0008270">
    <property type="term" value="F:zinc ion binding"/>
    <property type="evidence" value="ECO:0007669"/>
    <property type="project" value="UniProtKB-KW"/>
</dbReference>
<evidence type="ECO:0000256" key="2">
    <source>
        <dbReference type="SAM" id="MobiDB-lite"/>
    </source>
</evidence>
<dbReference type="GO" id="GO:0003676">
    <property type="term" value="F:nucleic acid binding"/>
    <property type="evidence" value="ECO:0007669"/>
    <property type="project" value="InterPro"/>
</dbReference>
<evidence type="ECO:0000313" key="5">
    <source>
        <dbReference type="WBParaSite" id="PDA_v2.g21062.t1"/>
    </source>
</evidence>
<protein>
    <submittedName>
        <fullName evidence="5">CCHC-type domain-containing protein</fullName>
    </submittedName>
</protein>
<sequence length="359" mass="40773">MQSAIGKLINVPNKEFEDKICSVQGQRKFEKTLKMLSKVNKPTAGNISQKEPISLLTFEPPTFPSVNMLATSNWLNSIQPYDGNPEVDFDEWIRRFSDLLQVLDNTLDDVGKVNKLKCFLAGPAREKFEEVIETATNFQQVAAGLKKAFESPSNRSLASAKLSAMDKKMPQEDLEVFIKRFEKLVKQATAGLGDAVVKQKMLDEFLLKLDPELAFHVRNAEPNSYQEAVSVARKHDVLLKIKTCQTPESNLAVVQTDSATSYHGIDVNKLAEQIALNLQLGNDDQYDEDDQEYQDDNDNSTYDDDYDNGEPQNENDGYSDSSQFYDSRICYFCGEQGHIQRDCQDRLMQEEQQNEECYQ</sequence>
<dbReference type="InterPro" id="IPR036875">
    <property type="entry name" value="Znf_CCHC_sf"/>
</dbReference>
<dbReference type="SUPFAM" id="SSF57756">
    <property type="entry name" value="Retrovirus zinc finger-like domains"/>
    <property type="match status" value="1"/>
</dbReference>
<keyword evidence="1" id="KW-0479">Metal-binding</keyword>
<dbReference type="Gene3D" id="4.10.60.10">
    <property type="entry name" value="Zinc finger, CCHC-type"/>
    <property type="match status" value="1"/>
</dbReference>
<dbReference type="InterPro" id="IPR001878">
    <property type="entry name" value="Znf_CCHC"/>
</dbReference>
<dbReference type="GO" id="GO:0019899">
    <property type="term" value="F:enzyme binding"/>
    <property type="evidence" value="ECO:0007669"/>
    <property type="project" value="UniProtKB-ARBA"/>
</dbReference>
<accession>A0A914PSD3</accession>
<dbReference type="Proteomes" id="UP000887578">
    <property type="component" value="Unplaced"/>
</dbReference>
<evidence type="ECO:0000259" key="3">
    <source>
        <dbReference type="PROSITE" id="PS50158"/>
    </source>
</evidence>
<dbReference type="Pfam" id="PF00098">
    <property type="entry name" value="zf-CCHC"/>
    <property type="match status" value="1"/>
</dbReference>
<reference evidence="5" key="1">
    <citation type="submission" date="2022-11" db="UniProtKB">
        <authorList>
            <consortium name="WormBaseParasite"/>
        </authorList>
    </citation>
    <scope>IDENTIFICATION</scope>
</reference>
<dbReference type="PANTHER" id="PTHR33223:SF6">
    <property type="entry name" value="CCHC-TYPE DOMAIN-CONTAINING PROTEIN"/>
    <property type="match status" value="1"/>
</dbReference>
<feature type="compositionally biased region" description="Polar residues" evidence="2">
    <location>
        <begin position="310"/>
        <end position="321"/>
    </location>
</feature>
<keyword evidence="1" id="KW-0863">Zinc-finger</keyword>
<feature type="compositionally biased region" description="Acidic residues" evidence="2">
    <location>
        <begin position="284"/>
        <end position="308"/>
    </location>
</feature>
<evidence type="ECO:0000256" key="1">
    <source>
        <dbReference type="PROSITE-ProRule" id="PRU00047"/>
    </source>
</evidence>
<feature type="region of interest" description="Disordered" evidence="2">
    <location>
        <begin position="283"/>
        <end position="321"/>
    </location>
</feature>
<dbReference type="SMART" id="SM00343">
    <property type="entry name" value="ZnF_C2HC"/>
    <property type="match status" value="1"/>
</dbReference>
<proteinExistence type="predicted"/>
<evidence type="ECO:0000313" key="4">
    <source>
        <dbReference type="Proteomes" id="UP000887578"/>
    </source>
</evidence>
<organism evidence="4 5">
    <name type="scientific">Panagrolaimus davidi</name>
    <dbReference type="NCBI Taxonomy" id="227884"/>
    <lineage>
        <taxon>Eukaryota</taxon>
        <taxon>Metazoa</taxon>
        <taxon>Ecdysozoa</taxon>
        <taxon>Nematoda</taxon>
        <taxon>Chromadorea</taxon>
        <taxon>Rhabditida</taxon>
        <taxon>Tylenchina</taxon>
        <taxon>Panagrolaimomorpha</taxon>
        <taxon>Panagrolaimoidea</taxon>
        <taxon>Panagrolaimidae</taxon>
        <taxon>Panagrolaimus</taxon>
    </lineage>
</organism>
<keyword evidence="1" id="KW-0862">Zinc</keyword>
<name>A0A914PSD3_9BILA</name>
<dbReference type="WBParaSite" id="PDA_v2.g21062.t1">
    <property type="protein sequence ID" value="PDA_v2.g21062.t1"/>
    <property type="gene ID" value="PDA_v2.g21062"/>
</dbReference>
<dbReference type="PROSITE" id="PS50158">
    <property type="entry name" value="ZF_CCHC"/>
    <property type="match status" value="1"/>
</dbReference>
<dbReference type="PANTHER" id="PTHR33223">
    <property type="entry name" value="CCHC-TYPE DOMAIN-CONTAINING PROTEIN"/>
    <property type="match status" value="1"/>
</dbReference>
<keyword evidence="4" id="KW-1185">Reference proteome</keyword>
<dbReference type="AlphaFoldDB" id="A0A914PSD3"/>